<gene>
    <name evidence="1" type="ORF">GCM10007359_11100</name>
</gene>
<organism evidence="1 2">
    <name type="scientific">Rothia aerolata</name>
    <dbReference type="NCBI Taxonomy" id="1812262"/>
    <lineage>
        <taxon>Bacteria</taxon>
        <taxon>Bacillati</taxon>
        <taxon>Actinomycetota</taxon>
        <taxon>Actinomycetes</taxon>
        <taxon>Micrococcales</taxon>
        <taxon>Micrococcaceae</taxon>
        <taxon>Rothia</taxon>
    </lineage>
</organism>
<dbReference type="CDD" id="cd07505">
    <property type="entry name" value="HAD_BPGM-like"/>
    <property type="match status" value="1"/>
</dbReference>
<reference evidence="1 2" key="1">
    <citation type="journal article" date="2014" name="Int. J. Syst. Evol. Microbiol.">
        <title>Complete genome sequence of Corynebacterium casei LMG S-19264T (=DSM 44701T), isolated from a smear-ripened cheese.</title>
        <authorList>
            <consortium name="US DOE Joint Genome Institute (JGI-PGF)"/>
            <person name="Walter F."/>
            <person name="Albersmeier A."/>
            <person name="Kalinowski J."/>
            <person name="Ruckert C."/>
        </authorList>
    </citation>
    <scope>NUCLEOTIDE SEQUENCE [LARGE SCALE GENOMIC DNA]</scope>
    <source>
        <strain evidence="1 2">CCM 8669</strain>
    </source>
</reference>
<dbReference type="GO" id="GO:0050308">
    <property type="term" value="F:sugar-phosphatase activity"/>
    <property type="evidence" value="ECO:0007669"/>
    <property type="project" value="TreeGrafter"/>
</dbReference>
<dbReference type="InterPro" id="IPR036412">
    <property type="entry name" value="HAD-like_sf"/>
</dbReference>
<evidence type="ECO:0000313" key="2">
    <source>
        <dbReference type="Proteomes" id="UP000600171"/>
    </source>
</evidence>
<dbReference type="PANTHER" id="PTHR43481">
    <property type="entry name" value="FRUCTOSE-1-PHOSPHATE PHOSPHATASE"/>
    <property type="match status" value="1"/>
</dbReference>
<dbReference type="EMBL" id="BMDC01000001">
    <property type="protein sequence ID" value="GGH61681.1"/>
    <property type="molecule type" value="Genomic_DNA"/>
</dbReference>
<dbReference type="SFLD" id="SFLDS00003">
    <property type="entry name" value="Haloacid_Dehalogenase"/>
    <property type="match status" value="1"/>
</dbReference>
<dbReference type="InterPro" id="IPR041492">
    <property type="entry name" value="HAD_2"/>
</dbReference>
<dbReference type="Proteomes" id="UP000600171">
    <property type="component" value="Unassembled WGS sequence"/>
</dbReference>
<dbReference type="Pfam" id="PF13419">
    <property type="entry name" value="HAD_2"/>
    <property type="match status" value="1"/>
</dbReference>
<protein>
    <submittedName>
        <fullName evidence="1">Haloacid dehalogenase</fullName>
    </submittedName>
</protein>
<proteinExistence type="predicted"/>
<evidence type="ECO:0000313" key="1">
    <source>
        <dbReference type="EMBL" id="GGH61681.1"/>
    </source>
</evidence>
<dbReference type="AlphaFoldDB" id="A0A917ISU1"/>
<dbReference type="InterPro" id="IPR023214">
    <property type="entry name" value="HAD_sf"/>
</dbReference>
<dbReference type="SFLD" id="SFLDG01129">
    <property type="entry name" value="C1.5:_HAD__Beta-PGM__Phosphata"/>
    <property type="match status" value="1"/>
</dbReference>
<dbReference type="Gene3D" id="1.10.150.240">
    <property type="entry name" value="Putative phosphatase, domain 2"/>
    <property type="match status" value="1"/>
</dbReference>
<name>A0A917ISU1_9MICC</name>
<dbReference type="InterPro" id="IPR051806">
    <property type="entry name" value="HAD-like_SPP"/>
</dbReference>
<dbReference type="InterPro" id="IPR006439">
    <property type="entry name" value="HAD-SF_hydro_IA"/>
</dbReference>
<keyword evidence="2" id="KW-1185">Reference proteome</keyword>
<comment type="caution">
    <text evidence="1">The sequence shown here is derived from an EMBL/GenBank/DDBJ whole genome shotgun (WGS) entry which is preliminary data.</text>
</comment>
<dbReference type="NCBIfam" id="TIGR01509">
    <property type="entry name" value="HAD-SF-IA-v3"/>
    <property type="match status" value="1"/>
</dbReference>
<dbReference type="Gene3D" id="3.40.50.1000">
    <property type="entry name" value="HAD superfamily/HAD-like"/>
    <property type="match status" value="1"/>
</dbReference>
<dbReference type="SUPFAM" id="SSF56784">
    <property type="entry name" value="HAD-like"/>
    <property type="match status" value="1"/>
</dbReference>
<dbReference type="PANTHER" id="PTHR43481:SF4">
    <property type="entry name" value="GLYCEROL-1-PHOSPHATE PHOSPHOHYDROLASE 1-RELATED"/>
    <property type="match status" value="1"/>
</dbReference>
<dbReference type="InterPro" id="IPR023198">
    <property type="entry name" value="PGP-like_dom2"/>
</dbReference>
<accession>A0A917ISU1</accession>
<dbReference type="RefSeq" id="WP_188359281.1">
    <property type="nucleotide sequence ID" value="NZ_BMDC01000001.1"/>
</dbReference>
<sequence>MFTTTVSDDWYPTCVVFDCDGILIDSETRWNAYQKQIFAKYGATMTDELEEELTGSTAQAVAQVLAELTVPENETFENHYQHVLEEINAREASVAGEGVELIPGALEVMQKISEVLPVAVASNSSSKLLTHKLNHYGYAPYLRTWVGANDVDNPKPAPDMYTEAVQRLGGTPERALTFEDSGTGVKAAQSAGTVTMVFTQTPENAPQGNGYFTSFEDSQLHAQLDTWLTMYKENQA</sequence>